<feature type="transmembrane region" description="Helical" evidence="7">
    <location>
        <begin position="115"/>
        <end position="137"/>
    </location>
</feature>
<feature type="transmembrane region" description="Helical" evidence="7">
    <location>
        <begin position="284"/>
        <end position="305"/>
    </location>
</feature>
<feature type="transmembrane region" description="Helical" evidence="7">
    <location>
        <begin position="311"/>
        <end position="330"/>
    </location>
</feature>
<dbReference type="InterPro" id="IPR030182">
    <property type="entry name" value="PUP_plant"/>
</dbReference>
<dbReference type="SUPFAM" id="SSF103481">
    <property type="entry name" value="Multidrug resistance efflux transporter EmrE"/>
    <property type="match status" value="1"/>
</dbReference>
<dbReference type="Pfam" id="PF16913">
    <property type="entry name" value="PUNUT"/>
    <property type="match status" value="1"/>
</dbReference>
<dbReference type="GO" id="GO:0005345">
    <property type="term" value="F:purine nucleobase transmembrane transporter activity"/>
    <property type="evidence" value="ECO:0007669"/>
    <property type="project" value="UniProtKB-UniRule"/>
</dbReference>
<proteinExistence type="inferred from homology"/>
<dbReference type="GO" id="GO:0015211">
    <property type="term" value="F:purine nucleoside transmembrane transporter activity"/>
    <property type="evidence" value="ECO:0007669"/>
    <property type="project" value="UniProtKB-UniRule"/>
</dbReference>
<name>A0A3L6T5M0_PANMI</name>
<gene>
    <name evidence="8" type="ORF">C2845_PM03G00350</name>
</gene>
<feature type="transmembrane region" description="Helical" evidence="7">
    <location>
        <begin position="15"/>
        <end position="35"/>
    </location>
</feature>
<keyword evidence="4 7" id="KW-0812">Transmembrane</keyword>
<evidence type="ECO:0000256" key="4">
    <source>
        <dbReference type="ARBA" id="ARBA00022692"/>
    </source>
</evidence>
<feature type="transmembrane region" description="Helical" evidence="7">
    <location>
        <begin position="144"/>
        <end position="164"/>
    </location>
</feature>
<evidence type="ECO:0000256" key="2">
    <source>
        <dbReference type="ARBA" id="ARBA00006213"/>
    </source>
</evidence>
<evidence type="ECO:0000256" key="7">
    <source>
        <dbReference type="RuleBase" id="RU368015"/>
    </source>
</evidence>
<reference evidence="9" key="1">
    <citation type="journal article" date="2019" name="Nat. Commun.">
        <title>The genome of broomcorn millet.</title>
        <authorList>
            <person name="Zou C."/>
            <person name="Miki D."/>
            <person name="Li D."/>
            <person name="Tang Q."/>
            <person name="Xiao L."/>
            <person name="Rajput S."/>
            <person name="Deng P."/>
            <person name="Jia W."/>
            <person name="Huang R."/>
            <person name="Zhang M."/>
            <person name="Sun Y."/>
            <person name="Hu J."/>
            <person name="Fu X."/>
            <person name="Schnable P.S."/>
            <person name="Li F."/>
            <person name="Zhang H."/>
            <person name="Feng B."/>
            <person name="Zhu X."/>
            <person name="Liu R."/>
            <person name="Schnable J.C."/>
            <person name="Zhu J.-K."/>
            <person name="Zhang H."/>
        </authorList>
    </citation>
    <scope>NUCLEOTIDE SEQUENCE [LARGE SCALE GENOMIC DNA]</scope>
</reference>
<dbReference type="EMBL" id="PQIB02000002">
    <property type="protein sequence ID" value="RLN33581.1"/>
    <property type="molecule type" value="Genomic_DNA"/>
</dbReference>
<dbReference type="GO" id="GO:0016020">
    <property type="term" value="C:membrane"/>
    <property type="evidence" value="ECO:0007669"/>
    <property type="project" value="UniProtKB-SubCell"/>
</dbReference>
<comment type="similarity">
    <text evidence="2 7">Belongs to the purine permeases (TC 2.A.7.14) family.</text>
</comment>
<sequence length="351" mass="37396">MDVEARKDAAPAHRLLVALNCGMLALGAVGGPLLSRVYFSRGGHRKWLSAWLETAGWPLLLVPAAASYAARRARDGRGAPVLLAPPRILLAAAGLGVATGVDDFIYAYGLSYLPVSTSAILIATQLAFTVLFAFLVVRQRLGAASVNAVALLTVGAVVLSLHVSGDRPRGVTGGQYWLGFTLTLGAAALYGLVLPLVELAYRRAAARAVTYALVIEVQLVMGFFATAFCTVGMIVNKDFQAIPREAQHFELGEARYYTVLVWAAVLWQFFFLGAVGVIFCVHTLLAGILIAVFIPVTEVAAVIFLHEKFSSEKGVALVLSLWGLASYSYGEWSEARAKKKTAEAAAEAQAP</sequence>
<comment type="caution">
    <text evidence="7">Lacks conserved residue(s) required for the propagation of feature annotation.</text>
</comment>
<dbReference type="PANTHER" id="PTHR31376">
    <property type="entry name" value="OS09G0467300 PROTEIN-RELATED"/>
    <property type="match status" value="1"/>
</dbReference>
<organism evidence="8 9">
    <name type="scientific">Panicum miliaceum</name>
    <name type="common">Proso millet</name>
    <name type="synonym">Broomcorn millet</name>
    <dbReference type="NCBI Taxonomy" id="4540"/>
    <lineage>
        <taxon>Eukaryota</taxon>
        <taxon>Viridiplantae</taxon>
        <taxon>Streptophyta</taxon>
        <taxon>Embryophyta</taxon>
        <taxon>Tracheophyta</taxon>
        <taxon>Spermatophyta</taxon>
        <taxon>Magnoliopsida</taxon>
        <taxon>Liliopsida</taxon>
        <taxon>Poales</taxon>
        <taxon>Poaceae</taxon>
        <taxon>PACMAD clade</taxon>
        <taxon>Panicoideae</taxon>
        <taxon>Panicodae</taxon>
        <taxon>Paniceae</taxon>
        <taxon>Panicinae</taxon>
        <taxon>Panicum</taxon>
        <taxon>Panicum sect. Panicum</taxon>
    </lineage>
</organism>
<keyword evidence="6 7" id="KW-0472">Membrane</keyword>
<evidence type="ECO:0000313" key="9">
    <source>
        <dbReference type="Proteomes" id="UP000275267"/>
    </source>
</evidence>
<dbReference type="OrthoDB" id="1865379at2759"/>
<feature type="transmembrane region" description="Helical" evidence="7">
    <location>
        <begin position="88"/>
        <end position="109"/>
    </location>
</feature>
<feature type="transmembrane region" description="Helical" evidence="7">
    <location>
        <begin position="255"/>
        <end position="277"/>
    </location>
</feature>
<protein>
    <recommendedName>
        <fullName evidence="7">Probable purine permease</fullName>
    </recommendedName>
</protein>
<comment type="subcellular location">
    <subcellularLocation>
        <location evidence="1 7">Membrane</location>
        <topology evidence="1 7">Multi-pass membrane protein</topology>
    </subcellularLocation>
</comment>
<evidence type="ECO:0000256" key="6">
    <source>
        <dbReference type="ARBA" id="ARBA00023136"/>
    </source>
</evidence>
<evidence type="ECO:0000256" key="5">
    <source>
        <dbReference type="ARBA" id="ARBA00022989"/>
    </source>
</evidence>
<comment type="caution">
    <text evidence="8">The sequence shown here is derived from an EMBL/GenBank/DDBJ whole genome shotgun (WGS) entry which is preliminary data.</text>
</comment>
<keyword evidence="3 7" id="KW-0813">Transport</keyword>
<dbReference type="InterPro" id="IPR037185">
    <property type="entry name" value="EmrE-like"/>
</dbReference>
<keyword evidence="9" id="KW-1185">Reference proteome</keyword>
<accession>A0A3L6T5M0</accession>
<feature type="transmembrane region" description="Helical" evidence="7">
    <location>
        <begin position="209"/>
        <end position="235"/>
    </location>
</feature>
<dbReference type="STRING" id="4540.A0A3L6T5M0"/>
<evidence type="ECO:0000313" key="8">
    <source>
        <dbReference type="EMBL" id="RLN33581.1"/>
    </source>
</evidence>
<feature type="transmembrane region" description="Helical" evidence="7">
    <location>
        <begin position="176"/>
        <end position="197"/>
    </location>
</feature>
<dbReference type="PANTHER" id="PTHR31376:SF105">
    <property type="entry name" value="PURINE PERMEASE-RELATED"/>
    <property type="match status" value="1"/>
</dbReference>
<dbReference type="Proteomes" id="UP000275267">
    <property type="component" value="Unassembled WGS sequence"/>
</dbReference>
<dbReference type="AlphaFoldDB" id="A0A3L6T5M0"/>
<evidence type="ECO:0000256" key="1">
    <source>
        <dbReference type="ARBA" id="ARBA00004141"/>
    </source>
</evidence>
<evidence type="ECO:0000256" key="3">
    <source>
        <dbReference type="ARBA" id="ARBA00022448"/>
    </source>
</evidence>
<keyword evidence="5 7" id="KW-1133">Transmembrane helix</keyword>